<dbReference type="EMBL" id="CP022684">
    <property type="protein sequence ID" value="AUM11955.1"/>
    <property type="molecule type" value="Genomic_DNA"/>
</dbReference>
<protein>
    <recommendedName>
        <fullName evidence="2">Type 4 fimbrial biogenesis protein PilX N-terminal domain-containing protein</fullName>
    </recommendedName>
</protein>
<dbReference type="Pfam" id="PF14341">
    <property type="entry name" value="PilX_N"/>
    <property type="match status" value="1"/>
</dbReference>
<evidence type="ECO:0000313" key="4">
    <source>
        <dbReference type="Proteomes" id="UP000235116"/>
    </source>
</evidence>
<sequence>MKQHKSERGAALLMALIILLMITLVGVSALKSGMFHERMAFNAQAEELTFQSAESAINAVISEGRSNGSVLTQMLEPGAAAITHCLSRASGLVEGGCDGDDTIDARESIQSNASSHFDAKKPLTNSDADYFMDYQFATEGSGSFIQSSMPFRTTNYQEWRKIGPSSGQFSDDQGLLGYGNDAP</sequence>
<name>A0A2K9LKC6_9GAMM</name>
<dbReference type="RefSeq" id="WP_101893292.1">
    <property type="nucleotide sequence ID" value="NZ_CP022684.1"/>
</dbReference>
<keyword evidence="4" id="KW-1185">Reference proteome</keyword>
<dbReference type="InterPro" id="IPR025746">
    <property type="entry name" value="PilX_N_dom"/>
</dbReference>
<reference evidence="4" key="1">
    <citation type="submission" date="2017-08" db="EMBL/GenBank/DDBJ databases">
        <title>Direct submision.</title>
        <authorList>
            <person name="Kim S.-J."/>
            <person name="Rhee S.-K."/>
        </authorList>
    </citation>
    <scope>NUCLEOTIDE SEQUENCE [LARGE SCALE GENOMIC DNA]</scope>
    <source>
        <strain evidence="4">GI5</strain>
    </source>
</reference>
<feature type="region of interest" description="Disordered" evidence="1">
    <location>
        <begin position="162"/>
        <end position="183"/>
    </location>
</feature>
<dbReference type="KEGG" id="kak:Kalk_05750"/>
<feature type="domain" description="Type 4 fimbrial biogenesis protein PilX N-terminal" evidence="2">
    <location>
        <begin position="8"/>
        <end position="57"/>
    </location>
</feature>
<proteinExistence type="predicted"/>
<organism evidence="3 4">
    <name type="scientific">Ketobacter alkanivorans</name>
    <dbReference type="NCBI Taxonomy" id="1917421"/>
    <lineage>
        <taxon>Bacteria</taxon>
        <taxon>Pseudomonadati</taxon>
        <taxon>Pseudomonadota</taxon>
        <taxon>Gammaproteobacteria</taxon>
        <taxon>Pseudomonadales</taxon>
        <taxon>Ketobacteraceae</taxon>
        <taxon>Ketobacter</taxon>
    </lineage>
</organism>
<dbReference type="OrthoDB" id="9850538at2"/>
<evidence type="ECO:0000256" key="1">
    <source>
        <dbReference type="SAM" id="MobiDB-lite"/>
    </source>
</evidence>
<evidence type="ECO:0000259" key="2">
    <source>
        <dbReference type="Pfam" id="PF14341"/>
    </source>
</evidence>
<dbReference type="AlphaFoldDB" id="A0A2K9LKC6"/>
<evidence type="ECO:0000313" key="3">
    <source>
        <dbReference type="EMBL" id="AUM11955.1"/>
    </source>
</evidence>
<dbReference type="Proteomes" id="UP000235116">
    <property type="component" value="Chromosome"/>
</dbReference>
<gene>
    <name evidence="3" type="ORF">Kalk_05750</name>
</gene>
<accession>A0A2K9LKC6</accession>